<gene>
    <name evidence="2" type="ORF">PLXY2_LOCUS225</name>
</gene>
<protein>
    <submittedName>
        <fullName evidence="2">(diamondback moth) hypothetical protein</fullName>
    </submittedName>
</protein>
<feature type="region of interest" description="Disordered" evidence="1">
    <location>
        <begin position="68"/>
        <end position="106"/>
    </location>
</feature>
<proteinExistence type="predicted"/>
<evidence type="ECO:0000313" key="3">
    <source>
        <dbReference type="Proteomes" id="UP000653454"/>
    </source>
</evidence>
<feature type="compositionally biased region" description="Polar residues" evidence="1">
    <location>
        <begin position="96"/>
        <end position="106"/>
    </location>
</feature>
<reference evidence="2" key="1">
    <citation type="submission" date="2020-11" db="EMBL/GenBank/DDBJ databases">
        <authorList>
            <person name="Whiteford S."/>
        </authorList>
    </citation>
    <scope>NUCLEOTIDE SEQUENCE</scope>
</reference>
<name>A0A8S4D3B9_PLUXY</name>
<organism evidence="2 3">
    <name type="scientific">Plutella xylostella</name>
    <name type="common">Diamondback moth</name>
    <name type="synonym">Plutella maculipennis</name>
    <dbReference type="NCBI Taxonomy" id="51655"/>
    <lineage>
        <taxon>Eukaryota</taxon>
        <taxon>Metazoa</taxon>
        <taxon>Ecdysozoa</taxon>
        <taxon>Arthropoda</taxon>
        <taxon>Hexapoda</taxon>
        <taxon>Insecta</taxon>
        <taxon>Pterygota</taxon>
        <taxon>Neoptera</taxon>
        <taxon>Endopterygota</taxon>
        <taxon>Lepidoptera</taxon>
        <taxon>Glossata</taxon>
        <taxon>Ditrysia</taxon>
        <taxon>Yponomeutoidea</taxon>
        <taxon>Plutellidae</taxon>
        <taxon>Plutella</taxon>
    </lineage>
</organism>
<feature type="compositionally biased region" description="Basic and acidic residues" evidence="1">
    <location>
        <begin position="76"/>
        <end position="95"/>
    </location>
</feature>
<comment type="caution">
    <text evidence="2">The sequence shown here is derived from an EMBL/GenBank/DDBJ whole genome shotgun (WGS) entry which is preliminary data.</text>
</comment>
<evidence type="ECO:0000256" key="1">
    <source>
        <dbReference type="SAM" id="MobiDB-lite"/>
    </source>
</evidence>
<dbReference type="EMBL" id="CAJHNJ030000001">
    <property type="protein sequence ID" value="CAG9088572.1"/>
    <property type="molecule type" value="Genomic_DNA"/>
</dbReference>
<dbReference type="AlphaFoldDB" id="A0A8S4D3B9"/>
<keyword evidence="3" id="KW-1185">Reference proteome</keyword>
<accession>A0A8S4D3B9</accession>
<evidence type="ECO:0000313" key="2">
    <source>
        <dbReference type="EMBL" id="CAG9088572.1"/>
    </source>
</evidence>
<sequence>MQGANLQNNLYNPDRMNNKQVVINDIPKQVNVITQKNFVHGLQNARSILSDLERSIQKSHSYERRLLKCRSQHSHSHSEDGSRDGGVEREKESCARTETANASRSQVDVGESWSTMSIVCLQYQYEELSKRYEALLRAYDERCSALSARDEALQRLRQRVEAAQAHCASANKALLTVGEKYLKLRRRGHAQRAIYREQIKYLQEALRGMLRVASGARLELDAELARKMAAERDATQAVLLAEVCEYSLCY</sequence>
<dbReference type="Proteomes" id="UP000653454">
    <property type="component" value="Unassembled WGS sequence"/>
</dbReference>